<dbReference type="AlphaFoldDB" id="A0A106Q662"/>
<evidence type="ECO:0000313" key="4">
    <source>
        <dbReference type="Proteomes" id="UP000070119"/>
    </source>
</evidence>
<proteinExistence type="predicted"/>
<reference evidence="1 3" key="1">
    <citation type="submission" date="2015-11" db="EMBL/GenBank/DDBJ databases">
        <title>Expanding the genomic diversity of Burkholderia species for the development of highly accurate diagnostics.</title>
        <authorList>
            <person name="Sahl J."/>
            <person name="Keim P."/>
            <person name="Wagner D."/>
        </authorList>
    </citation>
    <scope>NUCLEOTIDE SEQUENCE [LARGE SCALE GENOMIC DNA]</scope>
    <source>
        <strain evidence="1 3">MSMB2087WGS</strain>
    </source>
</reference>
<sequence length="77" mass="8819">MFDEIKTHLCDRKKVLRSKTPDLVRQEFYALMVTHAAICRLMCEAAQDSGQRPEDLSFVHAVRVLNRRLPEAVAVPP</sequence>
<reference evidence="2 4" key="2">
    <citation type="submission" date="2015-11" db="EMBL/GenBank/DDBJ databases">
        <authorList>
            <person name="Sahl J."/>
            <person name="Wagner D."/>
            <person name="Keim P."/>
        </authorList>
    </citation>
    <scope>NUCLEOTIDE SEQUENCE [LARGE SCALE GENOMIC DNA]</scope>
    <source>
        <strain evidence="2 4">MSMB1157</strain>
    </source>
</reference>
<dbReference type="RefSeq" id="WP_060192917.1">
    <property type="nucleotide sequence ID" value="NZ_LNJU01000002.1"/>
</dbReference>
<accession>A0A106Q662</accession>
<gene>
    <name evidence="2" type="ORF">WK57_16580</name>
    <name evidence="1" type="ORF">WL29_29060</name>
</gene>
<dbReference type="EMBL" id="LPHD01000096">
    <property type="protein sequence ID" value="KWA80841.1"/>
    <property type="molecule type" value="Genomic_DNA"/>
</dbReference>
<dbReference type="Proteomes" id="UP000070119">
    <property type="component" value="Unassembled WGS sequence"/>
</dbReference>
<evidence type="ECO:0000313" key="2">
    <source>
        <dbReference type="EMBL" id="KWZ58719.1"/>
    </source>
</evidence>
<evidence type="ECO:0000313" key="1">
    <source>
        <dbReference type="EMBL" id="KWA80841.1"/>
    </source>
</evidence>
<name>A0A106Q662_9BURK</name>
<dbReference type="Proteomes" id="UP000060630">
    <property type="component" value="Unassembled WGS sequence"/>
</dbReference>
<protein>
    <submittedName>
        <fullName evidence="1">Uncharacterized protein</fullName>
    </submittedName>
</protein>
<evidence type="ECO:0000313" key="3">
    <source>
        <dbReference type="Proteomes" id="UP000060630"/>
    </source>
</evidence>
<comment type="caution">
    <text evidence="1">The sequence shown here is derived from an EMBL/GenBank/DDBJ whole genome shotgun (WGS) entry which is preliminary data.</text>
</comment>
<dbReference type="EMBL" id="LNJU01000002">
    <property type="protein sequence ID" value="KWZ58719.1"/>
    <property type="molecule type" value="Genomic_DNA"/>
</dbReference>
<organism evidence="1 3">
    <name type="scientific">Burkholderia ubonensis</name>
    <dbReference type="NCBI Taxonomy" id="101571"/>
    <lineage>
        <taxon>Bacteria</taxon>
        <taxon>Pseudomonadati</taxon>
        <taxon>Pseudomonadota</taxon>
        <taxon>Betaproteobacteria</taxon>
        <taxon>Burkholderiales</taxon>
        <taxon>Burkholderiaceae</taxon>
        <taxon>Burkholderia</taxon>
        <taxon>Burkholderia cepacia complex</taxon>
    </lineage>
</organism>